<feature type="region of interest" description="Disordered" evidence="1">
    <location>
        <begin position="132"/>
        <end position="152"/>
    </location>
</feature>
<proteinExistence type="predicted"/>
<evidence type="ECO:0000256" key="1">
    <source>
        <dbReference type="SAM" id="MobiDB-lite"/>
    </source>
</evidence>
<reference evidence="2 3" key="1">
    <citation type="submission" date="2016-06" db="EMBL/GenBank/DDBJ databases">
        <authorList>
            <person name="Kjaerup R.B."/>
            <person name="Dalgaard T.S."/>
            <person name="Juul-Madsen H.R."/>
        </authorList>
    </citation>
    <scope>NUCLEOTIDE SEQUENCE [LARGE SCALE GENOMIC DNA]</scope>
</reference>
<accession>A0A1X7RR41</accession>
<gene>
    <name evidence="2" type="ORF">ZT3D7_G4861</name>
</gene>
<feature type="region of interest" description="Disordered" evidence="1">
    <location>
        <begin position="78"/>
        <end position="108"/>
    </location>
</feature>
<evidence type="ECO:0000313" key="2">
    <source>
        <dbReference type="EMBL" id="SMQ49710.1"/>
    </source>
</evidence>
<sequence length="152" mass="16959">MANYAPENSVWSAMSYTPPRGRCNHKPGYLSTCPCLRFMLHPVKAATSFECDGCGHHASYHSMDNPEEDAILQRWSDQQKLQQQQQIANEAATGAGTKNKRRRIADKPGDAEFQVLELLDDDDDDPVATTATQRLKQRQTVKLKPASSKKLG</sequence>
<dbReference type="Proteomes" id="UP000215127">
    <property type="component" value="Chromosome 4"/>
</dbReference>
<dbReference type="EMBL" id="LT853695">
    <property type="protein sequence ID" value="SMQ49710.1"/>
    <property type="molecule type" value="Genomic_DNA"/>
</dbReference>
<organism evidence="2 3">
    <name type="scientific">Zymoseptoria tritici (strain ST99CH_3D7)</name>
    <dbReference type="NCBI Taxonomy" id="1276538"/>
    <lineage>
        <taxon>Eukaryota</taxon>
        <taxon>Fungi</taxon>
        <taxon>Dikarya</taxon>
        <taxon>Ascomycota</taxon>
        <taxon>Pezizomycotina</taxon>
        <taxon>Dothideomycetes</taxon>
        <taxon>Dothideomycetidae</taxon>
        <taxon>Mycosphaerellales</taxon>
        <taxon>Mycosphaerellaceae</taxon>
        <taxon>Zymoseptoria</taxon>
    </lineage>
</organism>
<keyword evidence="3" id="KW-1185">Reference proteome</keyword>
<evidence type="ECO:0000313" key="3">
    <source>
        <dbReference type="Proteomes" id="UP000215127"/>
    </source>
</evidence>
<name>A0A1X7RR41_ZYMT9</name>
<protein>
    <submittedName>
        <fullName evidence="2">Uncharacterized protein</fullName>
    </submittedName>
</protein>
<dbReference type="AlphaFoldDB" id="A0A1X7RR41"/>